<dbReference type="PATRIC" id="fig|1204725.3.peg.218"/>
<organism evidence="1 2">
    <name type="scientific">Methanobacterium formicicum (strain DSM 3637 / PP1)</name>
    <dbReference type="NCBI Taxonomy" id="1204725"/>
    <lineage>
        <taxon>Archaea</taxon>
        <taxon>Methanobacteriati</taxon>
        <taxon>Methanobacteriota</taxon>
        <taxon>Methanomada group</taxon>
        <taxon>Methanobacteria</taxon>
        <taxon>Methanobacteriales</taxon>
        <taxon>Methanobacteriaceae</taxon>
        <taxon>Methanobacterium</taxon>
    </lineage>
</organism>
<evidence type="ECO:0000313" key="2">
    <source>
        <dbReference type="Proteomes" id="UP000007360"/>
    </source>
</evidence>
<reference evidence="1 2" key="1">
    <citation type="journal article" date="2012" name="J. Bacteriol.">
        <title>Draft genome sequence of Methanobacterium formicicum DSM 3637, an archaebacterium isolated from the methane producer amoeba Pelomyxa palustris.</title>
        <authorList>
            <person name="Gutierrez G."/>
        </authorList>
    </citation>
    <scope>NUCLEOTIDE SEQUENCE [LARGE SCALE GENOMIC DNA]</scope>
    <source>
        <strain evidence="2">DSM 3637 / PP1</strain>
    </source>
</reference>
<dbReference type="Proteomes" id="UP000007360">
    <property type="component" value="Unassembled WGS sequence"/>
</dbReference>
<gene>
    <name evidence="1" type="ORF">A994_01095</name>
</gene>
<dbReference type="RefSeq" id="WP_004029410.1">
    <property type="nucleotide sequence ID" value="NZ_AMPO01000001.1"/>
</dbReference>
<dbReference type="AlphaFoldDB" id="K2REP8"/>
<proteinExistence type="predicted"/>
<protein>
    <submittedName>
        <fullName evidence="1">Uncharacterized protein</fullName>
    </submittedName>
</protein>
<dbReference type="SUPFAM" id="SSF52467">
    <property type="entry name" value="DHS-like NAD/FAD-binding domain"/>
    <property type="match status" value="1"/>
</dbReference>
<comment type="caution">
    <text evidence="1">The sequence shown here is derived from an EMBL/GenBank/DDBJ whole genome shotgun (WGS) entry which is preliminary data.</text>
</comment>
<sequence length="346" mass="40751">MAENVIFLGAGASTSKNAPLQSQLFEKYFSLETTSPYEQKMNERLTKFFKDFFAIDVTNNLEEINFPEFEEILGILELSLNREESFKNYGLYHNNPQIQQIKEDLIFLIAITIDKEIKSKPKNKSHEILTKRLIEENEIWQTDFISLNYDIILDNTLTRMHENYDLDLDYGIEFTNFENNYEEDPWKRPLPEKAVHLYKPHGSLNWLYCPTCISTTLTPEEKGAVKLFYEPIDCEVCGSKIIPIIIPPSFFKVMSNRYLQEIWYKMEDSLKNAERIYFCGYSFPDADIHIKYLLKKAEINGNSNPEIYIINNSEKKEIKSSYERFFKCDTVKWTGQSFEHFCKHGL</sequence>
<dbReference type="InterPro" id="IPR029035">
    <property type="entry name" value="DHS-like_NAD/FAD-binding_dom"/>
</dbReference>
<dbReference type="OrthoDB" id="359201at2157"/>
<accession>K2REP8</accession>
<dbReference type="EMBL" id="AMPO01000001">
    <property type="protein sequence ID" value="EKF86839.1"/>
    <property type="molecule type" value="Genomic_DNA"/>
</dbReference>
<dbReference type="Pfam" id="PF13289">
    <property type="entry name" value="SIR2_2"/>
    <property type="match status" value="1"/>
</dbReference>
<evidence type="ECO:0000313" key="1">
    <source>
        <dbReference type="EMBL" id="EKF86839.1"/>
    </source>
</evidence>
<name>K2REP8_METFP</name>
<keyword evidence="2" id="KW-1185">Reference proteome</keyword>